<dbReference type="AlphaFoldDB" id="A0A923SPG6"/>
<evidence type="ECO:0000313" key="1">
    <source>
        <dbReference type="EMBL" id="MBC6678355.1"/>
    </source>
</evidence>
<organism evidence="1 2">
    <name type="scientific">Zhenpiania hominis</name>
    <dbReference type="NCBI Taxonomy" id="2763644"/>
    <lineage>
        <taxon>Bacteria</taxon>
        <taxon>Bacillati</taxon>
        <taxon>Bacillota</taxon>
        <taxon>Clostridia</taxon>
        <taxon>Peptostreptococcales</taxon>
        <taxon>Anaerovoracaceae</taxon>
        <taxon>Zhenpiania</taxon>
    </lineage>
</organism>
<protein>
    <submittedName>
        <fullName evidence="1">YjfB family protein</fullName>
    </submittedName>
</protein>
<name>A0A923SPG6_9FIRM</name>
<comment type="caution">
    <text evidence="1">The sequence shown here is derived from an EMBL/GenBank/DDBJ whole genome shotgun (WGS) entry which is preliminary data.</text>
</comment>
<sequence>MSIDGIAGASIAYSTANVLSQASLSVTKKAMDSQEQQAAQLIEQLKASVPEPPSNHKIDILV</sequence>
<gene>
    <name evidence="1" type="ORF">H9L42_00725</name>
</gene>
<dbReference type="InterPro" id="IPR025906">
    <property type="entry name" value="YjfB_motility"/>
</dbReference>
<dbReference type="RefSeq" id="WP_187301552.1">
    <property type="nucleotide sequence ID" value="NZ_JACRYT010000001.1"/>
</dbReference>
<reference evidence="1" key="1">
    <citation type="submission" date="2020-08" db="EMBL/GenBank/DDBJ databases">
        <title>Genome public.</title>
        <authorList>
            <person name="Liu C."/>
            <person name="Sun Q."/>
        </authorList>
    </citation>
    <scope>NUCLEOTIDE SEQUENCE</scope>
    <source>
        <strain evidence="1">BX12</strain>
    </source>
</reference>
<accession>A0A923SPG6</accession>
<proteinExistence type="predicted"/>
<evidence type="ECO:0000313" key="2">
    <source>
        <dbReference type="Proteomes" id="UP000602647"/>
    </source>
</evidence>
<dbReference type="Pfam" id="PF14070">
    <property type="entry name" value="YjfB_motility"/>
    <property type="match status" value="1"/>
</dbReference>
<dbReference type="EMBL" id="JACRYT010000001">
    <property type="protein sequence ID" value="MBC6678355.1"/>
    <property type="molecule type" value="Genomic_DNA"/>
</dbReference>
<keyword evidence="2" id="KW-1185">Reference proteome</keyword>
<dbReference type="Proteomes" id="UP000602647">
    <property type="component" value="Unassembled WGS sequence"/>
</dbReference>